<keyword evidence="2" id="KW-1185">Reference proteome</keyword>
<accession>A0A7T1NWI9</accession>
<dbReference type="GeneID" id="63027194"/>
<evidence type="ECO:0000313" key="2">
    <source>
        <dbReference type="Proteomes" id="UP000594820"/>
    </source>
</evidence>
<dbReference type="KEGG" id="vg:63027194"/>
<dbReference type="PROSITE" id="PS51257">
    <property type="entry name" value="PROKAR_LIPOPROTEIN"/>
    <property type="match status" value="1"/>
</dbReference>
<dbReference type="RefSeq" id="YP_010002643.1">
    <property type="nucleotide sequence ID" value="NC_053246.1"/>
</dbReference>
<evidence type="ECO:0008006" key="3">
    <source>
        <dbReference type="Google" id="ProtNLM"/>
    </source>
</evidence>
<name>A0A7T1NWI9_9CAUD</name>
<evidence type="ECO:0000313" key="1">
    <source>
        <dbReference type="EMBL" id="QPO17160.1"/>
    </source>
</evidence>
<gene>
    <name evidence="1" type="primary">82</name>
    <name evidence="1" type="ORF">SEA_LILBEANIE_82</name>
</gene>
<sequence length="113" mass="12308">MKRIIARAAAALIAATAAATLAGCSTMNQEWHRDCTVEDKDTLYSGSNGSTDREYRLTTSCGTFVVADNVSSGFNSWDTWSELQEGRTYDIQTGGYRIGVLSQFPTVIAVEEK</sequence>
<proteinExistence type="predicted"/>
<reference evidence="1 2" key="1">
    <citation type="submission" date="2020-12" db="EMBL/GenBank/DDBJ databases">
        <authorList>
            <person name="Mahalingham V.A."/>
            <person name="Abad L.A."/>
            <person name="Dennis E.A."/>
            <person name="Alston T.C."/>
            <person name="Buckley J.R."/>
            <person name="Cao N.T."/>
            <person name="Cole K.B."/>
            <person name="Davis H.C."/>
            <person name="Fisher D.E."/>
            <person name="Jennings A.R."/>
            <person name="Litwin A.R."/>
            <person name="McCartney J.B."/>
            <person name="Mitchell K.E."/>
            <person name="Nasser J.B."/>
            <person name="Paudel P."/>
            <person name="Richoux S.A."/>
            <person name="Sisung K.L."/>
            <person name="Smith M.L."/>
            <person name="Sonnier C.R."/>
            <person name="Underwood K.G."/>
            <person name="Hunter C.W."/>
            <person name="Gottschalck B.A."/>
            <person name="Wiggina Z.F."/>
            <person name="Spears T.J."/>
            <person name="Hancock A.M."/>
            <person name="Gissendanner C.R."/>
            <person name="Findley A.M."/>
            <person name="Garlena R.A."/>
            <person name="Russell D.A."/>
            <person name="Jacobs-Sera D."/>
            <person name="Hatfull G.F."/>
        </authorList>
    </citation>
    <scope>NUCLEOTIDE SEQUENCE [LARGE SCALE GENOMIC DNA]</scope>
</reference>
<dbReference type="EMBL" id="MW314850">
    <property type="protein sequence ID" value="QPO17160.1"/>
    <property type="molecule type" value="Genomic_DNA"/>
</dbReference>
<organism evidence="1 2">
    <name type="scientific">Gordonia phage Lilbeanie</name>
    <dbReference type="NCBI Taxonomy" id="2794947"/>
    <lineage>
        <taxon>Viruses</taxon>
        <taxon>Duplodnaviria</taxon>
        <taxon>Heunggongvirae</taxon>
        <taxon>Uroviricota</taxon>
        <taxon>Caudoviricetes</taxon>
        <taxon>Stackebrandtviridae</taxon>
        <taxon>Lilbeanievirus</taxon>
        <taxon>Lilbeanievirus lilbeanie</taxon>
    </lineage>
</organism>
<protein>
    <recommendedName>
        <fullName evidence="3">Lipoprotein</fullName>
    </recommendedName>
</protein>
<dbReference type="Proteomes" id="UP000594820">
    <property type="component" value="Segment"/>
</dbReference>